<keyword evidence="4 5" id="KW-0472">Membrane</keyword>
<feature type="signal peptide" evidence="6">
    <location>
        <begin position="1"/>
        <end position="21"/>
    </location>
</feature>
<comment type="caution">
    <text evidence="7">The sequence shown here is derived from an EMBL/GenBank/DDBJ whole genome shotgun (WGS) entry which is preliminary data.</text>
</comment>
<name>A0A0V0R177_PSEPJ</name>
<dbReference type="GO" id="GO:0016020">
    <property type="term" value="C:membrane"/>
    <property type="evidence" value="ECO:0007669"/>
    <property type="project" value="UniProtKB-SubCell"/>
</dbReference>
<dbReference type="InParanoid" id="A0A0V0R177"/>
<evidence type="ECO:0000256" key="2">
    <source>
        <dbReference type="ARBA" id="ARBA00022692"/>
    </source>
</evidence>
<feature type="transmembrane region" description="Helical" evidence="5">
    <location>
        <begin position="62"/>
        <end position="81"/>
    </location>
</feature>
<dbReference type="Pfam" id="PF04241">
    <property type="entry name" value="DUF423"/>
    <property type="match status" value="1"/>
</dbReference>
<gene>
    <name evidence="7" type="ORF">PPERSA_01747</name>
</gene>
<keyword evidence="8" id="KW-1185">Reference proteome</keyword>
<feature type="chain" id="PRO_5006867665" evidence="6">
    <location>
        <begin position="22"/>
        <end position="109"/>
    </location>
</feature>
<dbReference type="OMA" id="FAMIFGW"/>
<evidence type="ECO:0000256" key="4">
    <source>
        <dbReference type="ARBA" id="ARBA00023136"/>
    </source>
</evidence>
<reference evidence="7 8" key="1">
    <citation type="journal article" date="2015" name="Sci. Rep.">
        <title>Genome of the facultative scuticociliatosis pathogen Pseudocohnilembus persalinus provides insight into its virulence through horizontal gene transfer.</title>
        <authorList>
            <person name="Xiong J."/>
            <person name="Wang G."/>
            <person name="Cheng J."/>
            <person name="Tian M."/>
            <person name="Pan X."/>
            <person name="Warren A."/>
            <person name="Jiang C."/>
            <person name="Yuan D."/>
            <person name="Miao W."/>
        </authorList>
    </citation>
    <scope>NUCLEOTIDE SEQUENCE [LARGE SCALE GENOMIC DNA]</scope>
    <source>
        <strain evidence="7">36N120E</strain>
    </source>
</reference>
<dbReference type="PANTHER" id="PTHR43461:SF1">
    <property type="entry name" value="TRANSMEMBRANE PROTEIN 256"/>
    <property type="match status" value="1"/>
</dbReference>
<evidence type="ECO:0000313" key="8">
    <source>
        <dbReference type="Proteomes" id="UP000054937"/>
    </source>
</evidence>
<organism evidence="7 8">
    <name type="scientific">Pseudocohnilembus persalinus</name>
    <name type="common">Ciliate</name>
    <dbReference type="NCBI Taxonomy" id="266149"/>
    <lineage>
        <taxon>Eukaryota</taxon>
        <taxon>Sar</taxon>
        <taxon>Alveolata</taxon>
        <taxon>Ciliophora</taxon>
        <taxon>Intramacronucleata</taxon>
        <taxon>Oligohymenophorea</taxon>
        <taxon>Scuticociliatia</taxon>
        <taxon>Philasterida</taxon>
        <taxon>Pseudocohnilembidae</taxon>
        <taxon>Pseudocohnilembus</taxon>
    </lineage>
</organism>
<protein>
    <submittedName>
        <fullName evidence="7">Uncharacterized protein</fullName>
    </submittedName>
</protein>
<dbReference type="EMBL" id="LDAU01000066">
    <property type="protein sequence ID" value="KRX08286.1"/>
    <property type="molecule type" value="Genomic_DNA"/>
</dbReference>
<accession>A0A0V0R177</accession>
<evidence type="ECO:0000256" key="3">
    <source>
        <dbReference type="ARBA" id="ARBA00022989"/>
    </source>
</evidence>
<dbReference type="Proteomes" id="UP000054937">
    <property type="component" value="Unassembled WGS sequence"/>
</dbReference>
<dbReference type="AlphaFoldDB" id="A0A0V0R177"/>
<comment type="subcellular location">
    <subcellularLocation>
        <location evidence="1">Membrane</location>
        <topology evidence="1">Multi-pass membrane protein</topology>
    </subcellularLocation>
</comment>
<keyword evidence="2 5" id="KW-0812">Transmembrane</keyword>
<evidence type="ECO:0000256" key="1">
    <source>
        <dbReference type="ARBA" id="ARBA00004141"/>
    </source>
</evidence>
<keyword evidence="6" id="KW-0732">Signal</keyword>
<dbReference type="OrthoDB" id="291190at2759"/>
<feature type="transmembrane region" description="Helical" evidence="5">
    <location>
        <begin position="87"/>
        <end position="107"/>
    </location>
</feature>
<sequence>MWLSIGCLSTTLLIGIGAAGGHKKEWSQERKDIFTKAQLYHFMCNVGIIAGSLVTPQATISPYLFTLGIVFFSGTLFHRVWTDSKEFSKFAPFGGISMMIGWALLAFKK</sequence>
<evidence type="ECO:0000256" key="6">
    <source>
        <dbReference type="SAM" id="SignalP"/>
    </source>
</evidence>
<keyword evidence="3 5" id="KW-1133">Transmembrane helix</keyword>
<proteinExistence type="predicted"/>
<evidence type="ECO:0000313" key="7">
    <source>
        <dbReference type="EMBL" id="KRX08286.1"/>
    </source>
</evidence>
<feature type="transmembrane region" description="Helical" evidence="5">
    <location>
        <begin position="37"/>
        <end position="55"/>
    </location>
</feature>
<dbReference type="PANTHER" id="PTHR43461">
    <property type="entry name" value="TRANSMEMBRANE PROTEIN 256"/>
    <property type="match status" value="1"/>
</dbReference>
<evidence type="ECO:0000256" key="5">
    <source>
        <dbReference type="SAM" id="Phobius"/>
    </source>
</evidence>
<dbReference type="InterPro" id="IPR006696">
    <property type="entry name" value="DUF423"/>
</dbReference>